<dbReference type="AlphaFoldDB" id="A0A399EES2"/>
<name>A0A399EES2_9DEIN</name>
<sequence length="278" mass="30768">MDHSETEYLASVERWRAEREARLRAEDGWLSLAGLFWLEPGENRVGSDPSSPVRLPGEPGEVGVLELLEDGVRFTAHPGAGVTLNGAPVREAWLEADLSGQADTLALGSVKFYVIRRGERWGVRVIDNASPARREFQGLAWFPVEPRLRVRARLVPHLEPTTIPIVNVLGMVSESPSPGYAVFELEGREHRLLAESSDPERYLFFNFRDATSGHSTYPAGRYLSTEGVREGEFVLDFNKAINPPCAFTPYATCPLAPLVNRLGVAVEAGEKRYSIPRG</sequence>
<dbReference type="InterPro" id="IPR012467">
    <property type="entry name" value="DUF1684"/>
</dbReference>
<accession>A0A399EES2</accession>
<organism evidence="1 2">
    <name type="scientific">Calidithermus terrae</name>
    <dbReference type="NCBI Taxonomy" id="1408545"/>
    <lineage>
        <taxon>Bacteria</taxon>
        <taxon>Thermotogati</taxon>
        <taxon>Deinococcota</taxon>
        <taxon>Deinococci</taxon>
        <taxon>Thermales</taxon>
        <taxon>Thermaceae</taxon>
        <taxon>Calidithermus</taxon>
    </lineage>
</organism>
<dbReference type="EMBL" id="QXDL01000170">
    <property type="protein sequence ID" value="RIH81490.1"/>
    <property type="molecule type" value="Genomic_DNA"/>
</dbReference>
<comment type="caution">
    <text evidence="1">The sequence shown here is derived from an EMBL/GenBank/DDBJ whole genome shotgun (WGS) entry which is preliminary data.</text>
</comment>
<gene>
    <name evidence="1" type="ORF">Mterra_03134</name>
</gene>
<dbReference type="Pfam" id="PF07920">
    <property type="entry name" value="DUF1684"/>
    <property type="match status" value="1"/>
</dbReference>
<proteinExistence type="predicted"/>
<reference evidence="1 2" key="1">
    <citation type="submission" date="2018-08" db="EMBL/GenBank/DDBJ databases">
        <title>Meiothermus terrae DSM 26712 genome sequencing project.</title>
        <authorList>
            <person name="Da Costa M.S."/>
            <person name="Albuquerque L."/>
            <person name="Raposo P."/>
            <person name="Froufe H.J.C."/>
            <person name="Barroso C.S."/>
            <person name="Egas C."/>
        </authorList>
    </citation>
    <scope>NUCLEOTIDE SEQUENCE [LARGE SCALE GENOMIC DNA]</scope>
    <source>
        <strain evidence="1 2">DSM 26712</strain>
    </source>
</reference>
<evidence type="ECO:0000313" key="2">
    <source>
        <dbReference type="Proteomes" id="UP000265715"/>
    </source>
</evidence>
<evidence type="ECO:0008006" key="3">
    <source>
        <dbReference type="Google" id="ProtNLM"/>
    </source>
</evidence>
<protein>
    <recommendedName>
        <fullName evidence="3">DUF1684 domain-containing protein</fullName>
    </recommendedName>
</protein>
<dbReference type="PANTHER" id="PTHR41913">
    <property type="entry name" value="DUF1684 DOMAIN-CONTAINING PROTEIN"/>
    <property type="match status" value="1"/>
</dbReference>
<dbReference type="PANTHER" id="PTHR41913:SF1">
    <property type="entry name" value="DUF1684 DOMAIN-CONTAINING PROTEIN"/>
    <property type="match status" value="1"/>
</dbReference>
<dbReference type="Proteomes" id="UP000265715">
    <property type="component" value="Unassembled WGS sequence"/>
</dbReference>
<dbReference type="RefSeq" id="WP_119316077.1">
    <property type="nucleotide sequence ID" value="NZ_QXDL01000170.1"/>
</dbReference>
<dbReference type="OrthoDB" id="5493262at2"/>
<keyword evidence="2" id="KW-1185">Reference proteome</keyword>
<evidence type="ECO:0000313" key="1">
    <source>
        <dbReference type="EMBL" id="RIH81490.1"/>
    </source>
</evidence>